<dbReference type="PANTHER" id="PTHR31170">
    <property type="entry name" value="BNAC04G53230D PROTEIN"/>
    <property type="match status" value="1"/>
</dbReference>
<keyword evidence="1" id="KW-1133">Transmembrane helix</keyword>
<reference evidence="2 3" key="1">
    <citation type="submission" date="2024-03" db="EMBL/GenBank/DDBJ databases">
        <authorList>
            <person name="Gkanogiannis A."/>
            <person name="Becerra Lopez-Lavalle L."/>
        </authorList>
    </citation>
    <scope>NUCLEOTIDE SEQUENCE [LARGE SCALE GENOMIC DNA]</scope>
</reference>
<evidence type="ECO:0000256" key="1">
    <source>
        <dbReference type="SAM" id="Phobius"/>
    </source>
</evidence>
<organism evidence="2 3">
    <name type="scientific">Citrullus colocynthis</name>
    <name type="common">colocynth</name>
    <dbReference type="NCBI Taxonomy" id="252529"/>
    <lineage>
        <taxon>Eukaryota</taxon>
        <taxon>Viridiplantae</taxon>
        <taxon>Streptophyta</taxon>
        <taxon>Embryophyta</taxon>
        <taxon>Tracheophyta</taxon>
        <taxon>Spermatophyta</taxon>
        <taxon>Magnoliopsida</taxon>
        <taxon>eudicotyledons</taxon>
        <taxon>Gunneridae</taxon>
        <taxon>Pentapetalae</taxon>
        <taxon>rosids</taxon>
        <taxon>fabids</taxon>
        <taxon>Cucurbitales</taxon>
        <taxon>Cucurbitaceae</taxon>
        <taxon>Benincaseae</taxon>
        <taxon>Citrullus</taxon>
    </lineage>
</organism>
<dbReference type="Pfam" id="PF03140">
    <property type="entry name" value="DUF247"/>
    <property type="match status" value="1"/>
</dbReference>
<feature type="transmembrane region" description="Helical" evidence="1">
    <location>
        <begin position="456"/>
        <end position="480"/>
    </location>
</feature>
<dbReference type="EMBL" id="OZ021745">
    <property type="protein sequence ID" value="CAK9312838.1"/>
    <property type="molecule type" value="Genomic_DNA"/>
</dbReference>
<evidence type="ECO:0000313" key="2">
    <source>
        <dbReference type="EMBL" id="CAK9312838.1"/>
    </source>
</evidence>
<dbReference type="Proteomes" id="UP001642487">
    <property type="component" value="Chromosome 11"/>
</dbReference>
<accession>A0ABP0XXF0</accession>
<gene>
    <name evidence="2" type="ORF">CITCOLO1_LOCUS4548</name>
</gene>
<dbReference type="PANTHER" id="PTHR31170:SF20">
    <property type="entry name" value="DUF247 DOMAIN PROTEIN"/>
    <property type="match status" value="1"/>
</dbReference>
<keyword evidence="1" id="KW-0812">Transmembrane</keyword>
<dbReference type="InterPro" id="IPR004158">
    <property type="entry name" value="DUF247_pln"/>
</dbReference>
<protein>
    <submittedName>
        <fullName evidence="2">Uncharacterized protein</fullName>
    </submittedName>
</protein>
<sequence length="486" mass="56342">MELDAEIGVHEGKEKCYKEEEEICEVDKKLIINYGNVVISIKEMLKQLPPLHGESSIYRVPKQLREMNRTAYAAQAISIGPFHHNSEDYLIAGQRYKLQCLVNFLHRLNKDEALEFLVKTAQSWVEEARKWYAEAIEMKEEEFAKMMLVDGCFIVEFMMGHQNGGWNFEEQKNATLSFYKGIIPTIYLDLIKLENQVPLFVLQRLFDLIIPRSSTVDSISIIVKLANWIHIFGFLGVYGRLPDDLPRQPKHLLDLLSMYFLHFRLKKHDQKSTTFLSFFHSMCLLWQKKQDVKNTGDLTLSPPSICELREAGVTIKKANDAACINNISFKNGVLEIPHLFIDDSFEPIMRNLLAFEHFSQKMEEMYVTHYVLFMDYLISTEKDVSLLVKAGIIINEIGGSDKEVSELFNNLCKFLVWIPPNLSHFRNISHDLRQYSDGWWNKAKASLKHNYFNTPWAIISFFAATFLLLLTLLQTIFSAVSTFRPT</sequence>
<proteinExistence type="predicted"/>
<evidence type="ECO:0000313" key="3">
    <source>
        <dbReference type="Proteomes" id="UP001642487"/>
    </source>
</evidence>
<name>A0ABP0XXF0_9ROSI</name>
<keyword evidence="3" id="KW-1185">Reference proteome</keyword>
<keyword evidence="1" id="KW-0472">Membrane</keyword>